<proteinExistence type="predicted"/>
<protein>
    <submittedName>
        <fullName evidence="2">Transglycosylase SLT domain-containing protein</fullName>
    </submittedName>
</protein>
<dbReference type="InterPro" id="IPR023346">
    <property type="entry name" value="Lysozyme-like_dom_sf"/>
</dbReference>
<evidence type="ECO:0000259" key="1">
    <source>
        <dbReference type="Pfam" id="PF01464"/>
    </source>
</evidence>
<dbReference type="Pfam" id="PF01464">
    <property type="entry name" value="SLT"/>
    <property type="match status" value="1"/>
</dbReference>
<sequence>MFIAKRKIVKTIAIIFLLFIILAVYQSNFIGRMMYPFPYKQTVEKYAAKYGTDPLLVIAVIREESRFITKSKSSKGAVGLMQLMPGTAEEIAVWLNEDYAKVDLLDPETNIRYGTWYLASLNKEFSGNTVLTLAAYNAGIGRVQSWLDDWPKDPNAYRIEEIPITETREYVEKVYRSYEKYLALYATQHSGGRE</sequence>
<gene>
    <name evidence="2" type="ORF">GQ588_09150</name>
</gene>
<organism evidence="2 3">
    <name type="scientific">Dehalobacter restrictus</name>
    <dbReference type="NCBI Taxonomy" id="55583"/>
    <lineage>
        <taxon>Bacteria</taxon>
        <taxon>Bacillati</taxon>
        <taxon>Bacillota</taxon>
        <taxon>Clostridia</taxon>
        <taxon>Eubacteriales</taxon>
        <taxon>Desulfitobacteriaceae</taxon>
        <taxon>Dehalobacter</taxon>
    </lineage>
</organism>
<name>A0A857DIM3_9FIRM</name>
<dbReference type="Proteomes" id="UP000430508">
    <property type="component" value="Chromosome"/>
</dbReference>
<dbReference type="PANTHER" id="PTHR37423:SF5">
    <property type="entry name" value="SOLUBLE LYTIC MUREIN TRANSGLYCOSYLASE"/>
    <property type="match status" value="1"/>
</dbReference>
<evidence type="ECO:0000313" key="2">
    <source>
        <dbReference type="EMBL" id="QHA00787.1"/>
    </source>
</evidence>
<dbReference type="CDD" id="cd16896">
    <property type="entry name" value="LT_Slt70-like"/>
    <property type="match status" value="1"/>
</dbReference>
<dbReference type="RefSeq" id="WP_019226457.1">
    <property type="nucleotide sequence ID" value="NZ_CP046996.1"/>
</dbReference>
<accession>A0A857DIM3</accession>
<evidence type="ECO:0000313" key="3">
    <source>
        <dbReference type="Proteomes" id="UP000430508"/>
    </source>
</evidence>
<dbReference type="InterPro" id="IPR008258">
    <property type="entry name" value="Transglycosylase_SLT_dom_1"/>
</dbReference>
<feature type="domain" description="Transglycosylase SLT" evidence="1">
    <location>
        <begin position="43"/>
        <end position="148"/>
    </location>
</feature>
<dbReference type="Gene3D" id="1.10.530.10">
    <property type="match status" value="1"/>
</dbReference>
<dbReference type="PANTHER" id="PTHR37423">
    <property type="entry name" value="SOLUBLE LYTIC MUREIN TRANSGLYCOSYLASE-RELATED"/>
    <property type="match status" value="1"/>
</dbReference>
<dbReference type="EMBL" id="CP046996">
    <property type="protein sequence ID" value="QHA00787.1"/>
    <property type="molecule type" value="Genomic_DNA"/>
</dbReference>
<dbReference type="SUPFAM" id="SSF53955">
    <property type="entry name" value="Lysozyme-like"/>
    <property type="match status" value="1"/>
</dbReference>
<dbReference type="AlphaFoldDB" id="A0A857DIM3"/>
<reference evidence="2 3" key="1">
    <citation type="submission" date="2019-12" db="EMBL/GenBank/DDBJ databases">
        <title>Sequence classification of anaerobic respiratory reductive dehalogenases: First we see many, then we see few.</title>
        <authorList>
            <person name="Molenda O."/>
            <person name="Puentes Jacome L.A."/>
            <person name="Cao X."/>
            <person name="Nesbo C.L."/>
            <person name="Tang S."/>
            <person name="Morson N."/>
            <person name="Patron J."/>
            <person name="Lomheim L."/>
            <person name="Wishart D.S."/>
            <person name="Edwards E.A."/>
        </authorList>
    </citation>
    <scope>NUCLEOTIDE SEQUENCE [LARGE SCALE GENOMIC DNA]</scope>
    <source>
        <strain evidence="2 3">12DCA</strain>
    </source>
</reference>